<dbReference type="AlphaFoldDB" id="A0A226ENM4"/>
<evidence type="ECO:0000256" key="4">
    <source>
        <dbReference type="ARBA" id="ARBA00023136"/>
    </source>
</evidence>
<accession>A0A226ENM4</accession>
<comment type="subcellular location">
    <subcellularLocation>
        <location evidence="1">Membrane</location>
        <topology evidence="1">Multi-pass membrane protein</topology>
    </subcellularLocation>
</comment>
<evidence type="ECO:0000259" key="6">
    <source>
        <dbReference type="PROSITE" id="PS50893"/>
    </source>
</evidence>
<name>A0A226ENM4_FOLCA</name>
<dbReference type="GO" id="GO:0016020">
    <property type="term" value="C:membrane"/>
    <property type="evidence" value="ECO:0007669"/>
    <property type="project" value="UniProtKB-SubCell"/>
</dbReference>
<feature type="transmembrane region" description="Helical" evidence="5">
    <location>
        <begin position="755"/>
        <end position="778"/>
    </location>
</feature>
<gene>
    <name evidence="7" type="ORF">Fcan01_04972</name>
</gene>
<comment type="caution">
    <text evidence="7">The sequence shown here is derived from an EMBL/GenBank/DDBJ whole genome shotgun (WGS) entry which is preliminary data.</text>
</comment>
<dbReference type="SUPFAM" id="SSF52540">
    <property type="entry name" value="P-loop containing nucleoside triphosphate hydrolases"/>
    <property type="match status" value="1"/>
</dbReference>
<keyword evidence="2 5" id="KW-0812">Transmembrane</keyword>
<feature type="transmembrane region" description="Helical" evidence="5">
    <location>
        <begin position="658"/>
        <end position="680"/>
    </location>
</feature>
<evidence type="ECO:0000313" key="8">
    <source>
        <dbReference type="Proteomes" id="UP000198287"/>
    </source>
</evidence>
<dbReference type="InterPro" id="IPR013525">
    <property type="entry name" value="ABC2_TM"/>
</dbReference>
<feature type="transmembrane region" description="Helical" evidence="5">
    <location>
        <begin position="578"/>
        <end position="602"/>
    </location>
</feature>
<dbReference type="Pfam" id="PF12698">
    <property type="entry name" value="ABC2_membrane_3"/>
    <property type="match status" value="1"/>
</dbReference>
<dbReference type="GO" id="GO:0016887">
    <property type="term" value="F:ATP hydrolysis activity"/>
    <property type="evidence" value="ECO:0007669"/>
    <property type="project" value="InterPro"/>
</dbReference>
<dbReference type="EMBL" id="LNIX01000002">
    <property type="protein sequence ID" value="OXA58890.1"/>
    <property type="molecule type" value="Genomic_DNA"/>
</dbReference>
<dbReference type="GO" id="GO:0005524">
    <property type="term" value="F:ATP binding"/>
    <property type="evidence" value="ECO:0007669"/>
    <property type="project" value="InterPro"/>
</dbReference>
<dbReference type="Proteomes" id="UP000198287">
    <property type="component" value="Unassembled WGS sequence"/>
</dbReference>
<proteinExistence type="predicted"/>
<dbReference type="Gene3D" id="3.40.50.300">
    <property type="entry name" value="P-loop containing nucleotide triphosphate hydrolases"/>
    <property type="match status" value="2"/>
</dbReference>
<organism evidence="7 8">
    <name type="scientific">Folsomia candida</name>
    <name type="common">Springtail</name>
    <dbReference type="NCBI Taxonomy" id="158441"/>
    <lineage>
        <taxon>Eukaryota</taxon>
        <taxon>Metazoa</taxon>
        <taxon>Ecdysozoa</taxon>
        <taxon>Arthropoda</taxon>
        <taxon>Hexapoda</taxon>
        <taxon>Collembola</taxon>
        <taxon>Entomobryomorpha</taxon>
        <taxon>Isotomoidea</taxon>
        <taxon>Isotomidae</taxon>
        <taxon>Proisotominae</taxon>
        <taxon>Folsomia</taxon>
    </lineage>
</organism>
<dbReference type="OrthoDB" id="8061355at2759"/>
<dbReference type="STRING" id="158441.A0A226ENM4"/>
<keyword evidence="8" id="KW-1185">Reference proteome</keyword>
<reference evidence="7 8" key="1">
    <citation type="submission" date="2015-12" db="EMBL/GenBank/DDBJ databases">
        <title>The genome of Folsomia candida.</title>
        <authorList>
            <person name="Faddeeva A."/>
            <person name="Derks M.F."/>
            <person name="Anvar Y."/>
            <person name="Smit S."/>
            <person name="Van Straalen N."/>
            <person name="Roelofs D."/>
        </authorList>
    </citation>
    <scope>NUCLEOTIDE SEQUENCE [LARGE SCALE GENOMIC DNA]</scope>
    <source>
        <strain evidence="7 8">VU population</strain>
        <tissue evidence="7">Whole body</tissue>
    </source>
</reference>
<evidence type="ECO:0000256" key="3">
    <source>
        <dbReference type="ARBA" id="ARBA00022989"/>
    </source>
</evidence>
<dbReference type="PANTHER" id="PTHR43038:SF3">
    <property type="entry name" value="ABC TRANSPORTER G FAMILY MEMBER 20 ISOFORM X1"/>
    <property type="match status" value="1"/>
</dbReference>
<feature type="transmembrane region" description="Helical" evidence="5">
    <location>
        <begin position="628"/>
        <end position="652"/>
    </location>
</feature>
<evidence type="ECO:0000256" key="2">
    <source>
        <dbReference type="ARBA" id="ARBA00022692"/>
    </source>
</evidence>
<evidence type="ECO:0000256" key="5">
    <source>
        <dbReference type="SAM" id="Phobius"/>
    </source>
</evidence>
<keyword evidence="3 5" id="KW-1133">Transmembrane helix</keyword>
<dbReference type="PROSITE" id="PS50893">
    <property type="entry name" value="ABC_TRANSPORTER_2"/>
    <property type="match status" value="1"/>
</dbReference>
<feature type="domain" description="ABC transporter" evidence="6">
    <location>
        <begin position="53"/>
        <end position="327"/>
    </location>
</feature>
<sequence length="780" mass="87713">MKKWEMDRRKQRNGKFEEGLLDHRIPHIQMGPNLINKPVIVDTVAYSPRRPALVLKGGIKKYGTTLVLHNLNMFAKEGTIYCLVGASKTGKSTILECITGQKRLTKGELHVFGSVPGSASSGIPGRRVGYMPQELGLHVDLSITEVLEYHGRMVGMNLEQIGERIDKLSELLDLQHLKTPLRSLRIWMHLLKLVSNGRTSVILTTQNLEEARQAHRVGILRNGRLLVEDSPSSLLHRHNTQLIAEAVAKLSIKDTIRLKKEGDKKNKDEIVCMDEWNSSFGIQSYLEESKDSSGVISAVSYKEWMEQVGNKDEDQFKLGQQGKDTKSQKTAFKKMKDENIPRYRNPSKIGDRLSALFFKQLIQCIRNPWAFVASLLLPLIIVVGFCHSIGRTGPLHNVNVGVVNMDAEEQNFTFLGCTYVAGCSNKMLTCRFLDTLAGQDAFNFLDFDTEEEAIQEMKQRKISALLKFENGFGSEVYQKVASSGDDNNDAFNSTRFKFVHDKLNDIFLRQFISNKVATAMTTLEQELGKDCFQESQKLLNDEEDETSTDSIADAERLISSGNETTNVRQISSPGYPEFYIPAGMILVAFFTPLFASGGFQFLQERKDGVLNRAFVSGASSWESLVTHLLFQLPSLLVTTAVLILVPIFLFGIKVNLCLIWEVGLLLVLANFMGISLNFLLCTIYSKFHNVSLTGICFFVASLILSGLLWPIESQHWVLQWGSHYLPWTLPTKSLKSIIIRDADLLDLNSGVWQGFAVLAAWTGFIWLLLVLVLAIRYLKR</sequence>
<dbReference type="InterPro" id="IPR027417">
    <property type="entry name" value="P-loop_NTPase"/>
</dbReference>
<dbReference type="InterPro" id="IPR003439">
    <property type="entry name" value="ABC_transporter-like_ATP-bd"/>
</dbReference>
<dbReference type="PANTHER" id="PTHR43038">
    <property type="entry name" value="ATP-BINDING CASSETTE, SUB-FAMILY H, MEMBER 1"/>
    <property type="match status" value="1"/>
</dbReference>
<protein>
    <submittedName>
        <fullName evidence="7">ABC transporter G family member 20</fullName>
    </submittedName>
</protein>
<dbReference type="Pfam" id="PF00005">
    <property type="entry name" value="ABC_tran"/>
    <property type="match status" value="1"/>
</dbReference>
<feature type="transmembrane region" description="Helical" evidence="5">
    <location>
        <begin position="692"/>
        <end position="711"/>
    </location>
</feature>
<evidence type="ECO:0000313" key="7">
    <source>
        <dbReference type="EMBL" id="OXA58890.1"/>
    </source>
</evidence>
<keyword evidence="4 5" id="KW-0472">Membrane</keyword>
<dbReference type="GO" id="GO:0140359">
    <property type="term" value="F:ABC-type transporter activity"/>
    <property type="evidence" value="ECO:0007669"/>
    <property type="project" value="InterPro"/>
</dbReference>
<evidence type="ECO:0000256" key="1">
    <source>
        <dbReference type="ARBA" id="ARBA00004141"/>
    </source>
</evidence>